<reference evidence="1" key="1">
    <citation type="submission" date="2014-05" db="EMBL/GenBank/DDBJ databases">
        <authorList>
            <person name="Chronopoulou M."/>
        </authorList>
    </citation>
    <scope>NUCLEOTIDE SEQUENCE</scope>
    <source>
        <tissue evidence="1">Whole organism</tissue>
    </source>
</reference>
<proteinExistence type="predicted"/>
<accession>A0A0K2UDI6</accession>
<organism evidence="1">
    <name type="scientific">Lepeophtheirus salmonis</name>
    <name type="common">Salmon louse</name>
    <name type="synonym">Caligus salmonis</name>
    <dbReference type="NCBI Taxonomy" id="72036"/>
    <lineage>
        <taxon>Eukaryota</taxon>
        <taxon>Metazoa</taxon>
        <taxon>Ecdysozoa</taxon>
        <taxon>Arthropoda</taxon>
        <taxon>Crustacea</taxon>
        <taxon>Multicrustacea</taxon>
        <taxon>Hexanauplia</taxon>
        <taxon>Copepoda</taxon>
        <taxon>Siphonostomatoida</taxon>
        <taxon>Caligidae</taxon>
        <taxon>Lepeophtheirus</taxon>
    </lineage>
</organism>
<sequence>NPKSTPLPNKELQIISRLFESSVKVCIRNIFDNWLSRVGYIFDIKITISDYCYISLYLGLRITAPSSLISVRSSSVLDEFTQRFLFFSFFISSSIDSRKGRQS</sequence>
<dbReference type="EMBL" id="HACA01018641">
    <property type="protein sequence ID" value="CDW36002.1"/>
    <property type="molecule type" value="Transcribed_RNA"/>
</dbReference>
<protein>
    <submittedName>
        <fullName evidence="1">Uncharacterized protein</fullName>
    </submittedName>
</protein>
<feature type="non-terminal residue" evidence="1">
    <location>
        <position position="1"/>
    </location>
</feature>
<name>A0A0K2UDI6_LEPSM</name>
<evidence type="ECO:0000313" key="1">
    <source>
        <dbReference type="EMBL" id="CDW36002.1"/>
    </source>
</evidence>
<dbReference type="AlphaFoldDB" id="A0A0K2UDI6"/>